<organism evidence="10 11">
    <name type="scientific">Diaphorina citri</name>
    <name type="common">Asian citrus psyllid</name>
    <dbReference type="NCBI Taxonomy" id="121845"/>
    <lineage>
        <taxon>Eukaryota</taxon>
        <taxon>Metazoa</taxon>
        <taxon>Ecdysozoa</taxon>
        <taxon>Arthropoda</taxon>
        <taxon>Hexapoda</taxon>
        <taxon>Insecta</taxon>
        <taxon>Pterygota</taxon>
        <taxon>Neoptera</taxon>
        <taxon>Paraneoptera</taxon>
        <taxon>Hemiptera</taxon>
        <taxon>Sternorrhyncha</taxon>
        <taxon>Psylloidea</taxon>
        <taxon>Psyllidae</taxon>
        <taxon>Diaphorininae</taxon>
        <taxon>Diaphorina</taxon>
    </lineage>
</organism>
<keyword evidence="8" id="KW-0812">Transmembrane</keyword>
<dbReference type="SMART" id="SM00714">
    <property type="entry name" value="LITAF"/>
    <property type="match status" value="1"/>
</dbReference>
<dbReference type="GeneID" id="103508081"/>
<evidence type="ECO:0000259" key="9">
    <source>
        <dbReference type="PROSITE" id="PS51837"/>
    </source>
</evidence>
<comment type="subcellular location">
    <subcellularLocation>
        <location evidence="2">Endosome membrane</location>
        <topology evidence="2">Peripheral membrane protein</topology>
    </subcellularLocation>
    <subcellularLocation>
        <location evidence="1">Late endosome membrane</location>
    </subcellularLocation>
    <subcellularLocation>
        <location evidence="3">Lysosome membrane</location>
        <topology evidence="3">Peripheral membrane protein</topology>
        <orientation evidence="3">Cytoplasmic side</orientation>
    </subcellularLocation>
</comment>
<reference evidence="11" key="1">
    <citation type="submission" date="2025-08" db="UniProtKB">
        <authorList>
            <consortium name="RefSeq"/>
        </authorList>
    </citation>
    <scope>IDENTIFICATION</scope>
</reference>
<gene>
    <name evidence="11" type="primary">LOC103508081</name>
</gene>
<dbReference type="InterPro" id="IPR006629">
    <property type="entry name" value="LITAF"/>
</dbReference>
<dbReference type="PANTHER" id="PTHR23292">
    <property type="entry name" value="LIPOPOLYSACCHARIDE-INDUCED TUMOR NECROSIS FACTOR-ALPHA FACTOR"/>
    <property type="match status" value="1"/>
</dbReference>
<accession>A0A1S3CZ72</accession>
<keyword evidence="10" id="KW-1185">Reference proteome</keyword>
<dbReference type="GO" id="GO:0031902">
    <property type="term" value="C:late endosome membrane"/>
    <property type="evidence" value="ECO:0007669"/>
    <property type="project" value="UniProtKB-SubCell"/>
</dbReference>
<dbReference type="PANTHER" id="PTHR23292:SF14">
    <property type="entry name" value="FI16615P1-RELATED"/>
    <property type="match status" value="1"/>
</dbReference>
<dbReference type="RefSeq" id="XP_008470840.2">
    <property type="nucleotide sequence ID" value="XM_008472618.3"/>
</dbReference>
<evidence type="ECO:0000256" key="1">
    <source>
        <dbReference type="ARBA" id="ARBA00004414"/>
    </source>
</evidence>
<dbReference type="GO" id="GO:0005765">
    <property type="term" value="C:lysosomal membrane"/>
    <property type="evidence" value="ECO:0007669"/>
    <property type="project" value="UniProtKB-SubCell"/>
</dbReference>
<dbReference type="KEGG" id="dci:103508081"/>
<dbReference type="PROSITE" id="PS51837">
    <property type="entry name" value="LITAF"/>
    <property type="match status" value="1"/>
</dbReference>
<evidence type="ECO:0000256" key="5">
    <source>
        <dbReference type="ARBA" id="ARBA00022723"/>
    </source>
</evidence>
<evidence type="ECO:0000256" key="2">
    <source>
        <dbReference type="ARBA" id="ARBA00004481"/>
    </source>
</evidence>
<protein>
    <submittedName>
        <fullName evidence="11">Lipopolysaccharide-induced tumor necrosis factor-alpha factor homolog</fullName>
    </submittedName>
</protein>
<keyword evidence="7 8" id="KW-0472">Membrane</keyword>
<dbReference type="GO" id="GO:0008270">
    <property type="term" value="F:zinc ion binding"/>
    <property type="evidence" value="ECO:0007669"/>
    <property type="project" value="TreeGrafter"/>
</dbReference>
<keyword evidence="6" id="KW-0862">Zinc</keyword>
<dbReference type="AlphaFoldDB" id="A0A1S3CZ72"/>
<evidence type="ECO:0000256" key="8">
    <source>
        <dbReference type="SAM" id="Phobius"/>
    </source>
</evidence>
<sequence>MKPKDKEATTYPPVVQQPQSATTVVITQQPAFAPGPRPMRVTCPNCHQHITTETETDCLCVAHFVCLALFLVGLCVCSCIPYCMDSCKSVSHHCPNCKVDLGTYVPS</sequence>
<dbReference type="Proteomes" id="UP000079169">
    <property type="component" value="Unplaced"/>
</dbReference>
<name>A0A1S3CZ72_DIACI</name>
<proteinExistence type="inferred from homology"/>
<feature type="domain" description="LITAF" evidence="9">
    <location>
        <begin position="21"/>
        <end position="106"/>
    </location>
</feature>
<keyword evidence="8" id="KW-1133">Transmembrane helix</keyword>
<evidence type="ECO:0000313" key="10">
    <source>
        <dbReference type="Proteomes" id="UP000079169"/>
    </source>
</evidence>
<feature type="transmembrane region" description="Helical" evidence="8">
    <location>
        <begin position="61"/>
        <end position="83"/>
    </location>
</feature>
<evidence type="ECO:0000256" key="3">
    <source>
        <dbReference type="ARBA" id="ARBA00004630"/>
    </source>
</evidence>
<dbReference type="Pfam" id="PF10601">
    <property type="entry name" value="zf-LITAF-like"/>
    <property type="match status" value="1"/>
</dbReference>
<dbReference type="InterPro" id="IPR037519">
    <property type="entry name" value="LITAF_fam"/>
</dbReference>
<keyword evidence="5" id="KW-0479">Metal-binding</keyword>
<evidence type="ECO:0000256" key="7">
    <source>
        <dbReference type="ARBA" id="ARBA00023136"/>
    </source>
</evidence>
<evidence type="ECO:0000256" key="4">
    <source>
        <dbReference type="ARBA" id="ARBA00005975"/>
    </source>
</evidence>
<dbReference type="STRING" id="121845.A0A1S3CZ72"/>
<comment type="similarity">
    <text evidence="4">Belongs to the CDIP1/LITAF family.</text>
</comment>
<evidence type="ECO:0000313" key="11">
    <source>
        <dbReference type="RefSeq" id="XP_008470840.2"/>
    </source>
</evidence>
<dbReference type="PaxDb" id="121845-A0A1S3CZ72"/>
<evidence type="ECO:0000256" key="6">
    <source>
        <dbReference type="ARBA" id="ARBA00022833"/>
    </source>
</evidence>